<dbReference type="AlphaFoldDB" id="A0AAD1UNA8"/>
<evidence type="ECO:0000256" key="1">
    <source>
        <dbReference type="SAM" id="Coils"/>
    </source>
</evidence>
<dbReference type="Gene3D" id="1.10.287.1490">
    <property type="match status" value="1"/>
</dbReference>
<evidence type="ECO:0000313" key="4">
    <source>
        <dbReference type="Proteomes" id="UP001295684"/>
    </source>
</evidence>
<dbReference type="EMBL" id="CAMPGE010012215">
    <property type="protein sequence ID" value="CAI2370996.1"/>
    <property type="molecule type" value="Genomic_DNA"/>
</dbReference>
<proteinExistence type="predicted"/>
<feature type="coiled-coil region" evidence="1">
    <location>
        <begin position="678"/>
        <end position="797"/>
    </location>
</feature>
<evidence type="ECO:0000256" key="2">
    <source>
        <dbReference type="SAM" id="MobiDB-lite"/>
    </source>
</evidence>
<keyword evidence="4" id="KW-1185">Reference proteome</keyword>
<dbReference type="Proteomes" id="UP001295684">
    <property type="component" value="Unassembled WGS sequence"/>
</dbReference>
<gene>
    <name evidence="3" type="ORF">ECRASSUSDP1_LOCUS12316</name>
</gene>
<name>A0AAD1UNA8_EUPCR</name>
<protein>
    <submittedName>
        <fullName evidence="3">Uncharacterized protein</fullName>
    </submittedName>
</protein>
<accession>A0AAD1UNA8</accession>
<organism evidence="3 4">
    <name type="scientific">Euplotes crassus</name>
    <dbReference type="NCBI Taxonomy" id="5936"/>
    <lineage>
        <taxon>Eukaryota</taxon>
        <taxon>Sar</taxon>
        <taxon>Alveolata</taxon>
        <taxon>Ciliophora</taxon>
        <taxon>Intramacronucleata</taxon>
        <taxon>Spirotrichea</taxon>
        <taxon>Hypotrichia</taxon>
        <taxon>Euplotida</taxon>
        <taxon>Euplotidae</taxon>
        <taxon>Moneuplotes</taxon>
    </lineage>
</organism>
<feature type="coiled-coil region" evidence="1">
    <location>
        <begin position="338"/>
        <end position="379"/>
    </location>
</feature>
<feature type="coiled-coil region" evidence="1">
    <location>
        <begin position="864"/>
        <end position="905"/>
    </location>
</feature>
<evidence type="ECO:0000313" key="3">
    <source>
        <dbReference type="EMBL" id="CAI2370996.1"/>
    </source>
</evidence>
<reference evidence="3" key="1">
    <citation type="submission" date="2023-07" db="EMBL/GenBank/DDBJ databases">
        <authorList>
            <consortium name="AG Swart"/>
            <person name="Singh M."/>
            <person name="Singh A."/>
            <person name="Seah K."/>
            <person name="Emmerich C."/>
        </authorList>
    </citation>
    <scope>NUCLEOTIDE SEQUENCE</scope>
    <source>
        <strain evidence="3">DP1</strain>
    </source>
</reference>
<comment type="caution">
    <text evidence="3">The sequence shown here is derived from an EMBL/GenBank/DDBJ whole genome shotgun (WGS) entry which is preliminary data.</text>
</comment>
<keyword evidence="1" id="KW-0175">Coiled coil</keyword>
<feature type="coiled-coil region" evidence="1">
    <location>
        <begin position="415"/>
        <end position="642"/>
    </location>
</feature>
<feature type="compositionally biased region" description="Polar residues" evidence="2">
    <location>
        <begin position="1005"/>
        <end position="1014"/>
    </location>
</feature>
<sequence length="1075" mass="124913">MSKQRIETNNISDFLGTSIESTHQTSKHKHTYLDSTAITNKLHPDTTLTSSAIGDATSSRENNISCSMLQELHQTQLADLGMSTDSVDIIVPLQREYDQPDYKLLDQHDDDTDELESDQVVANPKKIENWLSLTLKGAIKKGLLKETPCSASHKTLSSEQANKPTKKVDVLKKFGIDRATLNSNGIDDASATRVYRALYVYSLGFHQLIQEALQRGTNRNLLLATIWKVYSVLLQYVGKTEYATMVSNLANAYQMDVISLEQQMSKQKDHYTQHKQQMTTEIHRLNGELYDTQQKLQNSTEMVGTLTDENARLQSAIDAEKQLRTHFESRFANIEGKLNQKATDCKIAEEELQKVMDEVKELKESLTAKEDTIASLRKDKCTNERLYHTKESECAGLKEILLSKRAVITQRDNRVKELVRDIAELKRSINDNEKEISDQKIKNSVIQSKIMDGKNEVQELQSNFDKIKRINAVLEDKIANMNEKYDEINQKYSEIDAKCISLTEVEKYLRKDNQDYRTKNQELEKSLEFQKEKSDGLEIKIKIAVEKYDLIKKDYDSTIKSLEEINRQRNKLEDKVMIGEKRAKEATQEIEQYKKNLYNLKAHSEGLQLKLRDLEEEFQTVCRRETANAEMSEIQIASLENKYLGMFKKYEEEQKKKNEWIRTYRRRHKEHLENEVKLKKAEGEFQEQITKNVELQSDNEAMKSEIYDWEKKYELLKNEKIDLLTKMDRKKNEMDSLKLTHENLEKHNSEYIKRLRDINRELLKKSGEIENIKQMEVEDLTTQCLNYELKVTKYKKNFLEAKNQVYQASCDVKQAESKLSLTLEKFEVMKTENIDLKSRLESIQTENTVNKTKIIKMATFEEKVKLLTNLGEQYKETINSLKQENKELEQEIGKVKGELKKIEDNRPPSFGLKKVMVEKKVQTDHKITSEIKHSLKFGKKSSVVSILSYNKSCKDLTEISKIKTARNSMINRSMSNQTLLPHLYQRELPQEETKTLEKTSIPKPSDQSRTQRDVSQSIINLPEANITPNFQGWKVEHTHGKKSRNFKGPIKAKVSHSMRNMLRHAYSKSPTHRYS</sequence>
<feature type="region of interest" description="Disordered" evidence="2">
    <location>
        <begin position="991"/>
        <end position="1014"/>
    </location>
</feature>